<proteinExistence type="predicted"/>
<accession>A0A9P5NVA5</accession>
<comment type="caution">
    <text evidence="2">The sequence shown here is derived from an EMBL/GenBank/DDBJ whole genome shotgun (WGS) entry which is preliminary data.</text>
</comment>
<dbReference type="PROSITE" id="PS00675">
    <property type="entry name" value="SIGMA54_INTERACT_1"/>
    <property type="match status" value="1"/>
</dbReference>
<organism evidence="2 3">
    <name type="scientific">Gymnopilus junonius</name>
    <name type="common">Spectacular rustgill mushroom</name>
    <name type="synonym">Gymnopilus spectabilis subsp. junonius</name>
    <dbReference type="NCBI Taxonomy" id="109634"/>
    <lineage>
        <taxon>Eukaryota</taxon>
        <taxon>Fungi</taxon>
        <taxon>Dikarya</taxon>
        <taxon>Basidiomycota</taxon>
        <taxon>Agaricomycotina</taxon>
        <taxon>Agaricomycetes</taxon>
        <taxon>Agaricomycetidae</taxon>
        <taxon>Agaricales</taxon>
        <taxon>Agaricineae</taxon>
        <taxon>Hymenogastraceae</taxon>
        <taxon>Gymnopilus</taxon>
    </lineage>
</organism>
<evidence type="ECO:0000313" key="2">
    <source>
        <dbReference type="EMBL" id="KAF8909807.1"/>
    </source>
</evidence>
<name>A0A9P5NVA5_GYMJU</name>
<reference evidence="2" key="1">
    <citation type="submission" date="2020-11" db="EMBL/GenBank/DDBJ databases">
        <authorList>
            <consortium name="DOE Joint Genome Institute"/>
            <person name="Ahrendt S."/>
            <person name="Riley R."/>
            <person name="Andreopoulos W."/>
            <person name="LaButti K."/>
            <person name="Pangilinan J."/>
            <person name="Ruiz-duenas F.J."/>
            <person name="Barrasa J.M."/>
            <person name="Sanchez-Garcia M."/>
            <person name="Camarero S."/>
            <person name="Miyauchi S."/>
            <person name="Serrano A."/>
            <person name="Linde D."/>
            <person name="Babiker R."/>
            <person name="Drula E."/>
            <person name="Ayuso-Fernandez I."/>
            <person name="Pacheco R."/>
            <person name="Padilla G."/>
            <person name="Ferreira P."/>
            <person name="Barriuso J."/>
            <person name="Kellner H."/>
            <person name="Castanera R."/>
            <person name="Alfaro M."/>
            <person name="Ramirez L."/>
            <person name="Pisabarro A.G."/>
            <person name="Kuo A."/>
            <person name="Tritt A."/>
            <person name="Lipzen A."/>
            <person name="He G."/>
            <person name="Yan M."/>
            <person name="Ng V."/>
            <person name="Cullen D."/>
            <person name="Martin F."/>
            <person name="Rosso M.-N."/>
            <person name="Henrissat B."/>
            <person name="Hibbett D."/>
            <person name="Martinez A.T."/>
            <person name="Grigoriev I.V."/>
        </authorList>
    </citation>
    <scope>NUCLEOTIDE SEQUENCE</scope>
    <source>
        <strain evidence="2">AH 44721</strain>
    </source>
</reference>
<protein>
    <submittedName>
        <fullName evidence="2">Uncharacterized protein</fullName>
    </submittedName>
</protein>
<sequence>MALALGRSCGQPRSENERPENEPTSITRSGAKRASNEIDLDVIVQEEAAEILAVQGREPIRVLLVGQSGSGKSMLLDYLSLISEYHMTFRWGSSGLQKYIFCIIQEILTIATGPSGMASLYAIDFIIYPFIDEYIPAVSHFNEYLTENHSSSRLEGSLFHWKSICSSSLLQKIPIILLFSKSDLLQKNWNYGDRPNDIEIPAQQIRRYKSLLFSQSSGLHALNIHNESCNRNA</sequence>
<dbReference type="InterPro" id="IPR025662">
    <property type="entry name" value="Sigma_54_int_dom_ATP-bd_1"/>
</dbReference>
<dbReference type="Proteomes" id="UP000724874">
    <property type="component" value="Unassembled WGS sequence"/>
</dbReference>
<dbReference type="SUPFAM" id="SSF52540">
    <property type="entry name" value="P-loop containing nucleoside triphosphate hydrolases"/>
    <property type="match status" value="1"/>
</dbReference>
<gene>
    <name evidence="2" type="ORF">CPB84DRAFT_1765551</name>
</gene>
<keyword evidence="3" id="KW-1185">Reference proteome</keyword>
<evidence type="ECO:0000256" key="1">
    <source>
        <dbReference type="SAM" id="MobiDB-lite"/>
    </source>
</evidence>
<evidence type="ECO:0000313" key="3">
    <source>
        <dbReference type="Proteomes" id="UP000724874"/>
    </source>
</evidence>
<feature type="region of interest" description="Disordered" evidence="1">
    <location>
        <begin position="1"/>
        <end position="32"/>
    </location>
</feature>
<dbReference type="EMBL" id="JADNYJ010000008">
    <property type="protein sequence ID" value="KAF8909807.1"/>
    <property type="molecule type" value="Genomic_DNA"/>
</dbReference>
<dbReference type="AlphaFoldDB" id="A0A9P5NVA5"/>
<dbReference type="InterPro" id="IPR027417">
    <property type="entry name" value="P-loop_NTPase"/>
</dbReference>
<dbReference type="Gene3D" id="3.40.50.300">
    <property type="entry name" value="P-loop containing nucleotide triphosphate hydrolases"/>
    <property type="match status" value="1"/>
</dbReference>